<feature type="domain" description="DUF397" evidence="1">
    <location>
        <begin position="33"/>
        <end position="84"/>
    </location>
</feature>
<comment type="caution">
    <text evidence="2">The sequence shown here is derived from an EMBL/GenBank/DDBJ whole genome shotgun (WGS) entry which is preliminary data.</text>
</comment>
<keyword evidence="3" id="KW-1185">Reference proteome</keyword>
<gene>
    <name evidence="2" type="ORF">RM550_07150</name>
</gene>
<protein>
    <submittedName>
        <fullName evidence="2">DUF397 domain-containing protein</fullName>
    </submittedName>
</protein>
<dbReference type="Pfam" id="PF04149">
    <property type="entry name" value="DUF397"/>
    <property type="match status" value="2"/>
</dbReference>
<evidence type="ECO:0000313" key="3">
    <source>
        <dbReference type="Proteomes" id="UP001180551"/>
    </source>
</evidence>
<evidence type="ECO:0000313" key="2">
    <source>
        <dbReference type="EMBL" id="MDT0455515.1"/>
    </source>
</evidence>
<dbReference type="EMBL" id="JAVRFE010000007">
    <property type="protein sequence ID" value="MDT0455515.1"/>
    <property type="molecule type" value="Genomic_DNA"/>
</dbReference>
<dbReference type="RefSeq" id="WP_311622857.1">
    <property type="nucleotide sequence ID" value="NZ_JAVRFE010000007.1"/>
</dbReference>
<proteinExistence type="predicted"/>
<organism evidence="2 3">
    <name type="scientific">Streptomyces mooreae</name>
    <dbReference type="NCBI Taxonomy" id="3075523"/>
    <lineage>
        <taxon>Bacteria</taxon>
        <taxon>Bacillati</taxon>
        <taxon>Actinomycetota</taxon>
        <taxon>Actinomycetes</taxon>
        <taxon>Kitasatosporales</taxon>
        <taxon>Streptomycetaceae</taxon>
        <taxon>Streptomyces</taxon>
    </lineage>
</organism>
<accession>A0ABU2T368</accession>
<sequence length="89" mass="9582">MTLKPSAGNVSELEWTKSSYSDNGNSNECVEVAWQKSSYSGDSNSNECLEVATTPSTIHIRDSKNPGGPQLHLQSATWADFVEYAAAQG</sequence>
<dbReference type="InterPro" id="IPR007278">
    <property type="entry name" value="DUF397"/>
</dbReference>
<feature type="domain" description="DUF397" evidence="1">
    <location>
        <begin position="13"/>
        <end position="32"/>
    </location>
</feature>
<name>A0ABU2T368_9ACTN</name>
<reference evidence="2" key="1">
    <citation type="submission" date="2024-05" db="EMBL/GenBank/DDBJ databases">
        <title>30 novel species of actinomycetes from the DSMZ collection.</title>
        <authorList>
            <person name="Nouioui I."/>
        </authorList>
    </citation>
    <scope>NUCLEOTIDE SEQUENCE</scope>
    <source>
        <strain evidence="2">DSM 41527</strain>
    </source>
</reference>
<evidence type="ECO:0000259" key="1">
    <source>
        <dbReference type="Pfam" id="PF04149"/>
    </source>
</evidence>
<dbReference type="Proteomes" id="UP001180551">
    <property type="component" value="Unassembled WGS sequence"/>
</dbReference>